<organism evidence="1 2">
    <name type="scientific">Marinoscillum furvescens DSM 4134</name>
    <dbReference type="NCBI Taxonomy" id="1122208"/>
    <lineage>
        <taxon>Bacteria</taxon>
        <taxon>Pseudomonadati</taxon>
        <taxon>Bacteroidota</taxon>
        <taxon>Cytophagia</taxon>
        <taxon>Cytophagales</taxon>
        <taxon>Reichenbachiellaceae</taxon>
        <taxon>Marinoscillum</taxon>
    </lineage>
</organism>
<dbReference type="OrthoDB" id="1150854at2"/>
<reference evidence="1 2" key="1">
    <citation type="submission" date="2018-07" db="EMBL/GenBank/DDBJ databases">
        <title>Genomic Encyclopedia of Type Strains, Phase IV (KMG-IV): sequencing the most valuable type-strain genomes for metagenomic binning, comparative biology and taxonomic classification.</title>
        <authorList>
            <person name="Goeker M."/>
        </authorList>
    </citation>
    <scope>NUCLEOTIDE SEQUENCE [LARGE SCALE GENOMIC DNA]</scope>
    <source>
        <strain evidence="1 2">DSM 4134</strain>
    </source>
</reference>
<sequence length="459" mass="51173">MARIYWISLLLMLLWSCDEDMEKLKPVAERKAEAIEDLKDELTDPANGWKISYQPAPTAGTFFILMDFDEDGNVTLQSDLSANEGEFYEQTIGYRIDADQGLELILENYGVFHYLFELNSASFGAEFEFRFIEENDGELIFASKSDVFDETILTLQPATPNDAALLSQEEVENFDQFAGMSPRLFGVQPVQQLYFGSIDYSLFWSIDLTARTLTVDFGGTGSDAESVLASSDYQEINQTRGYTFLNGQLVLSSPVSIKGGTLSSIALKGFEADGGELLCSLAEDRPPRYQVEAAGLGAGVLDLTLFSNSGLDFTPQAQGLYSVNIPFIFDKELNSLAEEGSIKEQLPEAVAFIMTYGLEHDSIPANAMGFLVEDEEENGFFFLRSFEVTNQVANKLEFNLTDEYYYETDPTPEQEQAMESITNEIFEGGQLYAFLLPIRGLTAFDLYNPCNGYELVVVK</sequence>
<proteinExistence type="predicted"/>
<dbReference type="InterPro" id="IPR025396">
    <property type="entry name" value="DUF4302"/>
</dbReference>
<dbReference type="Proteomes" id="UP000256779">
    <property type="component" value="Unassembled WGS sequence"/>
</dbReference>
<comment type="caution">
    <text evidence="1">The sequence shown here is derived from an EMBL/GenBank/DDBJ whole genome shotgun (WGS) entry which is preliminary data.</text>
</comment>
<accession>A0A3D9L2B8</accession>
<evidence type="ECO:0000313" key="1">
    <source>
        <dbReference type="EMBL" id="RED98889.1"/>
    </source>
</evidence>
<evidence type="ECO:0000313" key="2">
    <source>
        <dbReference type="Proteomes" id="UP000256779"/>
    </source>
</evidence>
<dbReference type="RefSeq" id="WP_115868194.1">
    <property type="nucleotide sequence ID" value="NZ_QREG01000009.1"/>
</dbReference>
<keyword evidence="2" id="KW-1185">Reference proteome</keyword>
<name>A0A3D9L2B8_MARFU</name>
<gene>
    <name evidence="1" type="ORF">C7460_10981</name>
</gene>
<protein>
    <submittedName>
        <fullName evidence="1">Uncharacterized protein DUF4302</fullName>
    </submittedName>
</protein>
<dbReference type="EMBL" id="QREG01000009">
    <property type="protein sequence ID" value="RED98889.1"/>
    <property type="molecule type" value="Genomic_DNA"/>
</dbReference>
<dbReference type="Pfam" id="PF14135">
    <property type="entry name" value="DUF4302"/>
    <property type="match status" value="1"/>
</dbReference>
<dbReference type="AlphaFoldDB" id="A0A3D9L2B8"/>